<dbReference type="EC" id="2.7.13.3" evidence="4"/>
<dbReference type="Pfam" id="PF02518">
    <property type="entry name" value="HATPase_c"/>
    <property type="match status" value="1"/>
</dbReference>
<protein>
    <submittedName>
        <fullName evidence="4">Sensor histidine kinase</fullName>
        <ecNumber evidence="4">2.7.13.3</ecNumber>
    </submittedName>
</protein>
<evidence type="ECO:0000259" key="3">
    <source>
        <dbReference type="Pfam" id="PF06580"/>
    </source>
</evidence>
<feature type="transmembrane region" description="Helical" evidence="1">
    <location>
        <begin position="90"/>
        <end position="108"/>
    </location>
</feature>
<dbReference type="Proteomes" id="UP001596043">
    <property type="component" value="Unassembled WGS sequence"/>
</dbReference>
<name>A0ABV9HY36_9FLAO</name>
<evidence type="ECO:0000313" key="5">
    <source>
        <dbReference type="Proteomes" id="UP001596043"/>
    </source>
</evidence>
<dbReference type="Pfam" id="PF06580">
    <property type="entry name" value="His_kinase"/>
    <property type="match status" value="1"/>
</dbReference>
<feature type="domain" description="Signal transduction histidine kinase internal region" evidence="3">
    <location>
        <begin position="171"/>
        <end position="249"/>
    </location>
</feature>
<feature type="transmembrane region" description="Helical" evidence="1">
    <location>
        <begin position="59"/>
        <end position="81"/>
    </location>
</feature>
<dbReference type="InterPro" id="IPR036890">
    <property type="entry name" value="HATPase_C_sf"/>
</dbReference>
<keyword evidence="4" id="KW-0808">Transferase</keyword>
<dbReference type="GO" id="GO:0004673">
    <property type="term" value="F:protein histidine kinase activity"/>
    <property type="evidence" value="ECO:0007669"/>
    <property type="project" value="UniProtKB-EC"/>
</dbReference>
<organism evidence="4 5">
    <name type="scientific">Dokdonia ponticola</name>
    <dbReference type="NCBI Taxonomy" id="2041041"/>
    <lineage>
        <taxon>Bacteria</taxon>
        <taxon>Pseudomonadati</taxon>
        <taxon>Bacteroidota</taxon>
        <taxon>Flavobacteriia</taxon>
        <taxon>Flavobacteriales</taxon>
        <taxon>Flavobacteriaceae</taxon>
        <taxon>Dokdonia</taxon>
    </lineage>
</organism>
<keyword evidence="1" id="KW-0472">Membrane</keyword>
<dbReference type="InterPro" id="IPR003594">
    <property type="entry name" value="HATPase_dom"/>
</dbReference>
<proteinExistence type="predicted"/>
<feature type="transmembrane region" description="Helical" evidence="1">
    <location>
        <begin position="21"/>
        <end position="39"/>
    </location>
</feature>
<sequence length="356" mass="41411">MMAFLKNPLQLLTKKDILFFLGFYYLSTVIYYTASWISWGGFKPGHPSYFHFEEFSASGGVQFLISFLVTLPIWYITSVLLRNYSLKTRLLSHILFLPIYITVCYFSLLEATKIFGWAMYWGGYKVIWTLYIFMLFYLVQFGFIHAYGYFMRFKKEEKEKALLREAALQSQITALKSQVNPHFLHNLFNSINATIPPENERTRELIVQLSDLFRYQNYASQNDYVTIKEEIDFIKSYLELMQIRLKERLHFSFEVPEVLYQEKIAPMLLQPLVENAVNHGIATKIQPSSLVIKIKKIAGQLHYAIEDTGVGIADKEAVLSKGLGLSNTKMRLEKIYNTHLKIEDNTPTGTKITFVI</sequence>
<evidence type="ECO:0000256" key="1">
    <source>
        <dbReference type="SAM" id="Phobius"/>
    </source>
</evidence>
<dbReference type="SUPFAM" id="SSF55874">
    <property type="entry name" value="ATPase domain of HSP90 chaperone/DNA topoisomerase II/histidine kinase"/>
    <property type="match status" value="1"/>
</dbReference>
<keyword evidence="4" id="KW-0418">Kinase</keyword>
<keyword evidence="5" id="KW-1185">Reference proteome</keyword>
<keyword evidence="1" id="KW-1133">Transmembrane helix</keyword>
<dbReference type="PANTHER" id="PTHR34220">
    <property type="entry name" value="SENSOR HISTIDINE KINASE YPDA"/>
    <property type="match status" value="1"/>
</dbReference>
<feature type="domain" description="Histidine kinase/HSP90-like ATPase" evidence="2">
    <location>
        <begin position="268"/>
        <end position="355"/>
    </location>
</feature>
<dbReference type="EMBL" id="JBHSFV010000006">
    <property type="protein sequence ID" value="MFC4634416.1"/>
    <property type="molecule type" value="Genomic_DNA"/>
</dbReference>
<dbReference type="InterPro" id="IPR010559">
    <property type="entry name" value="Sig_transdc_His_kin_internal"/>
</dbReference>
<accession>A0ABV9HY36</accession>
<dbReference type="Gene3D" id="3.30.565.10">
    <property type="entry name" value="Histidine kinase-like ATPase, C-terminal domain"/>
    <property type="match status" value="1"/>
</dbReference>
<dbReference type="InterPro" id="IPR050640">
    <property type="entry name" value="Bact_2-comp_sensor_kinase"/>
</dbReference>
<feature type="transmembrane region" description="Helical" evidence="1">
    <location>
        <begin position="128"/>
        <end position="150"/>
    </location>
</feature>
<evidence type="ECO:0000313" key="4">
    <source>
        <dbReference type="EMBL" id="MFC4634416.1"/>
    </source>
</evidence>
<dbReference type="PANTHER" id="PTHR34220:SF7">
    <property type="entry name" value="SENSOR HISTIDINE KINASE YPDA"/>
    <property type="match status" value="1"/>
</dbReference>
<keyword evidence="1" id="KW-0812">Transmembrane</keyword>
<comment type="caution">
    <text evidence="4">The sequence shown here is derived from an EMBL/GenBank/DDBJ whole genome shotgun (WGS) entry which is preliminary data.</text>
</comment>
<reference evidence="5" key="1">
    <citation type="journal article" date="2019" name="Int. J. Syst. Evol. Microbiol.">
        <title>The Global Catalogue of Microorganisms (GCM) 10K type strain sequencing project: providing services to taxonomists for standard genome sequencing and annotation.</title>
        <authorList>
            <consortium name="The Broad Institute Genomics Platform"/>
            <consortium name="The Broad Institute Genome Sequencing Center for Infectious Disease"/>
            <person name="Wu L."/>
            <person name="Ma J."/>
        </authorList>
    </citation>
    <scope>NUCLEOTIDE SEQUENCE [LARGE SCALE GENOMIC DNA]</scope>
    <source>
        <strain evidence="5">YJ-61-S</strain>
    </source>
</reference>
<gene>
    <name evidence="4" type="ORF">ACFO3O_10890</name>
</gene>
<evidence type="ECO:0000259" key="2">
    <source>
        <dbReference type="Pfam" id="PF02518"/>
    </source>
</evidence>
<dbReference type="RefSeq" id="WP_379978654.1">
    <property type="nucleotide sequence ID" value="NZ_JBHSFV010000006.1"/>
</dbReference>